<accession>Q3UYQ1</accession>
<reference evidence="2" key="6">
    <citation type="submission" date="2004-03" db="EMBL/GenBank/DDBJ databases">
        <authorList>
            <person name="Arakawa T."/>
            <person name="Carninci P."/>
            <person name="Fukuda S."/>
            <person name="Hashizume W."/>
            <person name="Hayashida K."/>
            <person name="Hori F."/>
            <person name="Iida J."/>
            <person name="Imamura K."/>
            <person name="Imotani K."/>
            <person name="Itoh M."/>
            <person name="Kanagawa S."/>
            <person name="Kawai J."/>
            <person name="Kojima M."/>
            <person name="Konno H."/>
            <person name="Murata M."/>
            <person name="Nakamura M."/>
            <person name="Ninomiya N."/>
            <person name="Nishiyori H."/>
            <person name="Nomura K."/>
            <person name="Ohno M."/>
            <person name="Sakazume N."/>
            <person name="Sano H."/>
            <person name="Sasaki D."/>
            <person name="Shibata K."/>
            <person name="Shiraki T."/>
            <person name="Tagami M."/>
            <person name="Tagami Y."/>
            <person name="Waki K."/>
            <person name="Watahiki A."/>
            <person name="Muramatsu M."/>
            <person name="Hayashizaki Y."/>
        </authorList>
    </citation>
    <scope>NUCLEOTIDE SEQUENCE</scope>
    <source>
        <strain evidence="2">C57BL/6J</strain>
        <tissue evidence="2">Head</tissue>
    </source>
</reference>
<reference evidence="2" key="3">
    <citation type="journal article" date="2000" name="Genome Res.">
        <title>RIKEN integrated sequence analysis (RISA) system--384-format sequencing pipeline with 384 multicapillary sequencer.</title>
        <authorList>
            <person name="Shibata K."/>
            <person name="Itoh M."/>
            <person name="Aizawa K."/>
            <person name="Nagaoka S."/>
            <person name="Sasaki N."/>
            <person name="Carninci P."/>
            <person name="Konno H."/>
            <person name="Akiyama J."/>
            <person name="Nishi K."/>
            <person name="Kitsunai T."/>
            <person name="Tashiro H."/>
            <person name="Itoh M."/>
            <person name="Sumi N."/>
            <person name="Ishii Y."/>
            <person name="Nakamura S."/>
            <person name="Hazama M."/>
            <person name="Nishine T."/>
            <person name="Harada A."/>
            <person name="Yamamoto R."/>
            <person name="Matsumoto H."/>
            <person name="Sakaguchi S."/>
            <person name="Ikegami T."/>
            <person name="Kashiwagi K."/>
            <person name="Fujiwake S."/>
            <person name="Inoue K."/>
            <person name="Togawa Y."/>
            <person name="Izawa M."/>
            <person name="Ohara E."/>
            <person name="Watahiki M."/>
            <person name="Yoneda Y."/>
            <person name="Ishikawa T."/>
            <person name="Ozawa K."/>
            <person name="Tanaka T."/>
            <person name="Matsuura S."/>
            <person name="Kawai J."/>
            <person name="Okazaki Y."/>
            <person name="Muramatsu M."/>
            <person name="Inoue Y."/>
            <person name="Kira A."/>
            <person name="Hayashizaki Y."/>
        </authorList>
    </citation>
    <scope>NUCLEOTIDE SEQUENCE</scope>
    <source>
        <strain evidence="2">C57BL/6J</strain>
        <tissue evidence="2">Head</tissue>
    </source>
</reference>
<reference evidence="2" key="5">
    <citation type="journal article" date="2002" name="Nature">
        <title>Analysis of the mouse transcriptome based on functional annotation of 60,770 full-length cDNAs.</title>
        <authorList>
            <consortium name="The FANTOM Consortium and the RIKEN Genome Exploration Research Group Phase I and II Team"/>
        </authorList>
    </citation>
    <scope>NUCLEOTIDE SEQUENCE</scope>
    <source>
        <strain evidence="2">C57BL/6J</strain>
        <tissue evidence="2">Head</tissue>
    </source>
</reference>
<protein>
    <recommendedName>
        <fullName evidence="1">TANC1/2-like winged helix domain-containing protein</fullName>
    </recommendedName>
</protein>
<name>Q3UYQ1_MOUSE</name>
<dbReference type="UCSC" id="uc008jtl.1">
    <property type="organism name" value="mouse"/>
</dbReference>
<dbReference type="EMBL" id="AK134490">
    <property type="protein sequence ID" value="BAE22161.1"/>
    <property type="molecule type" value="mRNA"/>
</dbReference>
<dbReference type="Pfam" id="PF25521">
    <property type="entry name" value="WHD_TANC1"/>
    <property type="match status" value="1"/>
</dbReference>
<gene>
    <name evidence="3" type="primary">Tanc1</name>
</gene>
<feature type="domain" description="TANC1/2-like winged helix" evidence="1">
    <location>
        <begin position="30"/>
        <end position="92"/>
    </location>
</feature>
<reference evidence="2" key="2">
    <citation type="journal article" date="2000" name="Genome Res.">
        <title>Normalization and subtraction of cap-trapper-selected cDNAs to prepare full-length cDNA libraries for rapid discovery of new genes.</title>
        <authorList>
            <person name="Carninci P."/>
            <person name="Shibata Y."/>
            <person name="Hayatsu N."/>
            <person name="Sugahara Y."/>
            <person name="Shibata K."/>
            <person name="Itoh M."/>
            <person name="Konno H."/>
            <person name="Okazaki Y."/>
            <person name="Muramatsu M."/>
            <person name="Hayashizaki Y."/>
        </authorList>
    </citation>
    <scope>NUCLEOTIDE SEQUENCE</scope>
    <source>
        <strain evidence="2">C57BL/6J</strain>
        <tissue evidence="2">Head</tissue>
    </source>
</reference>
<sequence length="169" mass="18601">MTVQGHSGMSLSEGLWCEGMGSFVMSFCVSCPRNGHALLAFMFSRQESKLNRQQTMELGHHILKAHIFKGLSKKTGVSSSHLQALWIGYSTEGLSAALASLRNLYTPNVKVSSPLHRNLAYSSSASPATMAPERAEVLLVMSSHPHHTHFPLEVRLCCCRKIWVDGAYV</sequence>
<organism evidence="2">
    <name type="scientific">Mus musculus</name>
    <name type="common">Mouse</name>
    <dbReference type="NCBI Taxonomy" id="10090"/>
    <lineage>
        <taxon>Eukaryota</taxon>
        <taxon>Metazoa</taxon>
        <taxon>Chordata</taxon>
        <taxon>Craniata</taxon>
        <taxon>Vertebrata</taxon>
        <taxon>Euteleostomi</taxon>
        <taxon>Mammalia</taxon>
        <taxon>Eutheria</taxon>
        <taxon>Euarchontoglires</taxon>
        <taxon>Glires</taxon>
        <taxon>Rodentia</taxon>
        <taxon>Myomorpha</taxon>
        <taxon>Muroidea</taxon>
        <taxon>Muridae</taxon>
        <taxon>Murinae</taxon>
        <taxon>Mus</taxon>
        <taxon>Mus</taxon>
    </lineage>
</organism>
<evidence type="ECO:0000259" key="1">
    <source>
        <dbReference type="Pfam" id="PF25521"/>
    </source>
</evidence>
<evidence type="ECO:0000313" key="3">
    <source>
        <dbReference type="MGI" id="MGI:1914110"/>
    </source>
</evidence>
<proteinExistence type="evidence at transcript level"/>
<dbReference type="InterPro" id="IPR058056">
    <property type="entry name" value="WH_TANC1/2"/>
</dbReference>
<reference evidence="2" key="8">
    <citation type="journal article" date="2005" name="Science">
        <title>Antisense Transcription in the Mammalian Transcriptome.</title>
        <authorList>
            <consortium name="RIKEN Genome Exploration Research Group and Genome Science Group (Genome Network Project Core Group) and the FANTOM Consortium"/>
        </authorList>
    </citation>
    <scope>NUCLEOTIDE SEQUENCE</scope>
    <source>
        <strain evidence="2">C57BL/6J</strain>
        <tissue evidence="2">Head</tissue>
    </source>
</reference>
<reference evidence="2" key="4">
    <citation type="journal article" date="2001" name="Nature">
        <title>Functional annotation of a full-length mouse cDNA collection.</title>
        <authorList>
            <consortium name="The RIKEN Genome Exploration Research Group Phase II Team and the FANTOM Consortium"/>
        </authorList>
    </citation>
    <scope>NUCLEOTIDE SEQUENCE</scope>
    <source>
        <strain evidence="2">C57BL/6J</strain>
        <tissue evidence="2">Head</tissue>
    </source>
</reference>
<dbReference type="AGR" id="MGI:1914110"/>
<dbReference type="AlphaFoldDB" id="Q3UYQ1"/>
<reference evidence="2" key="1">
    <citation type="journal article" date="1999" name="Methods Enzymol.">
        <title>High-efficiency full-length cDNA cloning.</title>
        <authorList>
            <person name="Carninci P."/>
            <person name="Hayashizaki Y."/>
        </authorList>
    </citation>
    <scope>NUCLEOTIDE SEQUENCE</scope>
    <source>
        <strain evidence="2">C57BL/6J</strain>
        <tissue evidence="2">Head</tissue>
    </source>
</reference>
<dbReference type="MGI" id="MGI:1914110">
    <property type="gene designation" value="Tanc1"/>
</dbReference>
<reference evidence="2" key="7">
    <citation type="journal article" date="2005" name="Science">
        <title>The Transcriptional Landscape of the Mammalian Genome.</title>
        <authorList>
            <consortium name="The FANTOM Consortium"/>
            <consortium name="Riken Genome Exploration Research Group and Genome Science Group (Genome Network Project Core Group)"/>
        </authorList>
    </citation>
    <scope>NUCLEOTIDE SEQUENCE</scope>
    <source>
        <strain evidence="2">C57BL/6J</strain>
        <tissue evidence="2">Head</tissue>
    </source>
</reference>
<evidence type="ECO:0000313" key="2">
    <source>
        <dbReference type="EMBL" id="BAE22161.1"/>
    </source>
</evidence>